<evidence type="ECO:0000256" key="4">
    <source>
        <dbReference type="ARBA" id="ARBA00022571"/>
    </source>
</evidence>
<dbReference type="Proteomes" id="UP000320653">
    <property type="component" value="Unassembled WGS sequence"/>
</dbReference>
<keyword evidence="12" id="KW-1185">Reference proteome</keyword>
<comment type="cofactor">
    <cofactor evidence="1">
        <name>Zn(2+)</name>
        <dbReference type="ChEBI" id="CHEBI:29105"/>
    </cofactor>
</comment>
<dbReference type="CDD" id="cd03894">
    <property type="entry name" value="M20_ArgE"/>
    <property type="match status" value="1"/>
</dbReference>
<name>A0A561R7D3_9HYPH</name>
<evidence type="ECO:0000313" key="12">
    <source>
        <dbReference type="Proteomes" id="UP000320653"/>
    </source>
</evidence>
<dbReference type="InterPro" id="IPR011650">
    <property type="entry name" value="Peptidase_M20_dimer"/>
</dbReference>
<evidence type="ECO:0000256" key="6">
    <source>
        <dbReference type="ARBA" id="ARBA00022723"/>
    </source>
</evidence>
<dbReference type="OrthoDB" id="9809784at2"/>
<evidence type="ECO:0000256" key="7">
    <source>
        <dbReference type="ARBA" id="ARBA00022801"/>
    </source>
</evidence>
<dbReference type="Pfam" id="PF01546">
    <property type="entry name" value="Peptidase_M20"/>
    <property type="match status" value="1"/>
</dbReference>
<feature type="domain" description="Peptidase M20 dimerisation" evidence="10">
    <location>
        <begin position="174"/>
        <end position="284"/>
    </location>
</feature>
<dbReference type="RefSeq" id="WP_145631703.1">
    <property type="nucleotide sequence ID" value="NZ_VIWP01000001.1"/>
</dbReference>
<evidence type="ECO:0000313" key="11">
    <source>
        <dbReference type="EMBL" id="TWF58515.1"/>
    </source>
</evidence>
<evidence type="ECO:0000256" key="2">
    <source>
        <dbReference type="ARBA" id="ARBA00005691"/>
    </source>
</evidence>
<keyword evidence="6" id="KW-0479">Metal-binding</keyword>
<dbReference type="InterPro" id="IPR036264">
    <property type="entry name" value="Bact_exopeptidase_dim_dom"/>
</dbReference>
<dbReference type="PROSITE" id="PS00759">
    <property type="entry name" value="ARGE_DAPE_CPG2_2"/>
    <property type="match status" value="1"/>
</dbReference>
<evidence type="ECO:0000256" key="3">
    <source>
        <dbReference type="ARBA" id="ARBA00022490"/>
    </source>
</evidence>
<dbReference type="InterPro" id="IPR050072">
    <property type="entry name" value="Peptidase_M20A"/>
</dbReference>
<organism evidence="11 12">
    <name type="scientific">Neorhizobium alkalisoli</name>
    <dbReference type="NCBI Taxonomy" id="528178"/>
    <lineage>
        <taxon>Bacteria</taxon>
        <taxon>Pseudomonadati</taxon>
        <taxon>Pseudomonadota</taxon>
        <taxon>Alphaproteobacteria</taxon>
        <taxon>Hyphomicrobiales</taxon>
        <taxon>Rhizobiaceae</taxon>
        <taxon>Rhizobium/Agrobacterium group</taxon>
        <taxon>Neorhizobium</taxon>
    </lineage>
</organism>
<dbReference type="Pfam" id="PF07687">
    <property type="entry name" value="M20_dimer"/>
    <property type="match status" value="1"/>
</dbReference>
<comment type="caution">
    <text evidence="11">The sequence shown here is derived from an EMBL/GenBank/DDBJ whole genome shotgun (WGS) entry which is preliminary data.</text>
</comment>
<evidence type="ECO:0000256" key="8">
    <source>
        <dbReference type="ARBA" id="ARBA00022833"/>
    </source>
</evidence>
<proteinExistence type="inferred from homology"/>
<dbReference type="AlphaFoldDB" id="A0A561R7D3"/>
<evidence type="ECO:0000256" key="1">
    <source>
        <dbReference type="ARBA" id="ARBA00001947"/>
    </source>
</evidence>
<dbReference type="NCBIfam" id="TIGR01892">
    <property type="entry name" value="AcOrn-deacetyl"/>
    <property type="match status" value="1"/>
</dbReference>
<dbReference type="PANTHER" id="PTHR43808:SF31">
    <property type="entry name" value="N-ACETYL-L-CITRULLINE DEACETYLASE"/>
    <property type="match status" value="1"/>
</dbReference>
<evidence type="ECO:0000256" key="5">
    <source>
        <dbReference type="ARBA" id="ARBA00022605"/>
    </source>
</evidence>
<comment type="similarity">
    <text evidence="2">Belongs to the peptidase M20A family. ArgE subfamily.</text>
</comment>
<keyword evidence="3" id="KW-0963">Cytoplasm</keyword>
<reference evidence="11 12" key="1">
    <citation type="submission" date="2019-06" db="EMBL/GenBank/DDBJ databases">
        <title>Sorghum-associated microbial communities from plants grown in Nebraska, USA.</title>
        <authorList>
            <person name="Schachtman D."/>
        </authorList>
    </citation>
    <scope>NUCLEOTIDE SEQUENCE [LARGE SCALE GENOMIC DNA]</scope>
    <source>
        <strain evidence="11 12">1225</strain>
    </source>
</reference>
<accession>A0A561R7D3</accession>
<evidence type="ECO:0000256" key="9">
    <source>
        <dbReference type="ARBA" id="ARBA00023285"/>
    </source>
</evidence>
<dbReference type="InterPro" id="IPR001261">
    <property type="entry name" value="ArgE/DapE_CS"/>
</dbReference>
<dbReference type="NCBIfam" id="NF005710">
    <property type="entry name" value="PRK07522.1"/>
    <property type="match status" value="1"/>
</dbReference>
<dbReference type="PANTHER" id="PTHR43808">
    <property type="entry name" value="ACETYLORNITHINE DEACETYLASE"/>
    <property type="match status" value="1"/>
</dbReference>
<gene>
    <name evidence="11" type="ORF">FHW37_101319</name>
</gene>
<dbReference type="EMBL" id="VIWP01000001">
    <property type="protein sequence ID" value="TWF58515.1"/>
    <property type="molecule type" value="Genomic_DNA"/>
</dbReference>
<dbReference type="SUPFAM" id="SSF55031">
    <property type="entry name" value="Bacterial exopeptidase dimerisation domain"/>
    <property type="match status" value="1"/>
</dbReference>
<dbReference type="GO" id="GO:0008777">
    <property type="term" value="F:acetylornithine deacetylase activity"/>
    <property type="evidence" value="ECO:0007669"/>
    <property type="project" value="TreeGrafter"/>
</dbReference>
<keyword evidence="5" id="KW-0028">Amino-acid biosynthesis</keyword>
<dbReference type="GO" id="GO:0006526">
    <property type="term" value="P:L-arginine biosynthetic process"/>
    <property type="evidence" value="ECO:0007669"/>
    <property type="project" value="UniProtKB-KW"/>
</dbReference>
<evidence type="ECO:0000259" key="10">
    <source>
        <dbReference type="Pfam" id="PF07687"/>
    </source>
</evidence>
<dbReference type="GO" id="GO:0046872">
    <property type="term" value="F:metal ion binding"/>
    <property type="evidence" value="ECO:0007669"/>
    <property type="project" value="UniProtKB-KW"/>
</dbReference>
<keyword evidence="7" id="KW-0378">Hydrolase</keyword>
<dbReference type="Gene3D" id="3.30.70.360">
    <property type="match status" value="1"/>
</dbReference>
<keyword evidence="9" id="KW-0170">Cobalt</keyword>
<dbReference type="InterPro" id="IPR002933">
    <property type="entry name" value="Peptidase_M20"/>
</dbReference>
<dbReference type="SUPFAM" id="SSF53187">
    <property type="entry name" value="Zn-dependent exopeptidases"/>
    <property type="match status" value="1"/>
</dbReference>
<keyword evidence="4" id="KW-0055">Arginine biosynthesis</keyword>
<dbReference type="Gene3D" id="3.40.630.10">
    <property type="entry name" value="Zn peptidases"/>
    <property type="match status" value="1"/>
</dbReference>
<protein>
    <submittedName>
        <fullName evidence="11">Acetylornithine deacetylase</fullName>
    </submittedName>
</protein>
<dbReference type="InterPro" id="IPR010169">
    <property type="entry name" value="AcOrn-deacetyl"/>
</dbReference>
<keyword evidence="8" id="KW-0862">Zinc</keyword>
<sequence>MSSIADITRELADLVSFPTVSASSNLDLIDHVEARMAPFGARMRRFPNADGTKANVLVSIGPEAPGGIVFSGHTDVVPVEGQAWTSDPWVLKEANGQLIGRGATDMKGFLACCMAAVPGIVAKNLKRPVHLAFSYDEEVGCTGVGSMAEWIGQSDLKPRLAVIGEPTRMDLVAAHKGGLVGWCRILGKPGHSSQPDRYVNAVMVGGEMVAEINRIREDMRNGPRFEGLDPPYSTIQVNIIRGGTAGNIVAERCDVQWEMRIIPGESDQAVLERMKHFAAEKLEPAMKAIDPACGITFELQAHIPGLKPNDDPTLDAELLRLLGKNEVHYVSYGTEAGIFQIAGVPSVIIGPGDIADAHQPNESIAISELERCASFLDRLTDSCC</sequence>